<dbReference type="RefSeq" id="XP_026599097.1">
    <property type="nucleotide sequence ID" value="XM_026752035.1"/>
</dbReference>
<name>A0A3D8QMI8_9EURO</name>
<dbReference type="GeneID" id="38120389"/>
<dbReference type="EMBL" id="PVWQ01000015">
    <property type="protein sequence ID" value="RDW62908.1"/>
    <property type="molecule type" value="Genomic_DNA"/>
</dbReference>
<keyword evidence="3" id="KW-1185">Reference proteome</keyword>
<sequence length="442" mass="50366">MSSSINIIPTKLGQNIYAQGPSPQALSLTNRLLQENHDTLHIFFRDLNGHNHLAHNLLTRLVLGATPEQLQAAYDDDLPTQRAMPPLDPVIVDKLSDKSYFESQITKTSQYTNFLRFFEKEIFRQGSWKDAVNEYVFSRSPIAKKILPLMYDGAYHPIIHLGLGVEFEQPGVIAEALAQAAAHDSFGTDYFFLEVEKRAAEQNGEGESLVNLLQRIRHTPKLVEAGRVQGLIGTMKMKSSILINVADEIIDITSRFKVTKKNLEEKTAEMLNLCAYMAGAAQRIKDSCQPKIDFFFMHCVTSSLFFSVLIRQDWIAMQDKVRLVEWKGRLDLMWYAVCGAPDLDIEFVRGYKGEKTGDMSWEELFRVVNQQHDDGHVAKVVRALKNGEEICGRFENQDEFLVKGDMWLKIAKMAYETTIETSMQNRWVLMAGLEGAWKEFEV</sequence>
<evidence type="ECO:0000256" key="1">
    <source>
        <dbReference type="ARBA" id="ARBA00023002"/>
    </source>
</evidence>
<dbReference type="Pfam" id="PF14027">
    <property type="entry name" value="Questin_oxidase"/>
    <property type="match status" value="1"/>
</dbReference>
<proteinExistence type="predicted"/>
<dbReference type="OrthoDB" id="10004862at2759"/>
<accession>A0A3D8QMI8</accession>
<dbReference type="STRING" id="1810919.A0A3D8QMI8"/>
<comment type="caution">
    <text evidence="2">The sequence shown here is derived from an EMBL/GenBank/DDBJ whole genome shotgun (WGS) entry which is preliminary data.</text>
</comment>
<keyword evidence="1" id="KW-0560">Oxidoreductase</keyword>
<protein>
    <submittedName>
        <fullName evidence="2">Questin oxidase</fullName>
    </submittedName>
</protein>
<dbReference type="AlphaFoldDB" id="A0A3D8QMI8"/>
<reference evidence="2 3" key="1">
    <citation type="journal article" date="2018" name="IMA Fungus">
        <title>IMA Genome-F 9: Draft genome sequence of Annulohypoxylon stygium, Aspergillus mulundensis, Berkeleyomyces basicola (syn. Thielaviopsis basicola), Ceratocystis smalleyi, two Cercospora beticola strains, Coleophoma cylindrospora, Fusarium fracticaudum, Phialophora cf. hyalina, and Morchella septimelata.</title>
        <authorList>
            <person name="Wingfield B.D."/>
            <person name="Bills G.F."/>
            <person name="Dong Y."/>
            <person name="Huang W."/>
            <person name="Nel W.J."/>
            <person name="Swalarsk-Parry B.S."/>
            <person name="Vaghefi N."/>
            <person name="Wilken P.M."/>
            <person name="An Z."/>
            <person name="de Beer Z.W."/>
            <person name="De Vos L."/>
            <person name="Chen L."/>
            <person name="Duong T.A."/>
            <person name="Gao Y."/>
            <person name="Hammerbacher A."/>
            <person name="Kikkert J.R."/>
            <person name="Li Y."/>
            <person name="Li H."/>
            <person name="Li K."/>
            <person name="Li Q."/>
            <person name="Liu X."/>
            <person name="Ma X."/>
            <person name="Naidoo K."/>
            <person name="Pethybridge S.J."/>
            <person name="Sun J."/>
            <person name="Steenkamp E.T."/>
            <person name="van der Nest M.A."/>
            <person name="van Wyk S."/>
            <person name="Wingfield M.J."/>
            <person name="Xiong C."/>
            <person name="Yue Q."/>
            <person name="Zhang X."/>
        </authorList>
    </citation>
    <scope>NUCLEOTIDE SEQUENCE [LARGE SCALE GENOMIC DNA]</scope>
    <source>
        <strain evidence="2 3">DSM 5745</strain>
    </source>
</reference>
<evidence type="ECO:0000313" key="2">
    <source>
        <dbReference type="EMBL" id="RDW62908.1"/>
    </source>
</evidence>
<dbReference type="Proteomes" id="UP000256690">
    <property type="component" value="Unassembled WGS sequence"/>
</dbReference>
<dbReference type="PANTHER" id="PTHR35870">
    <property type="entry name" value="PROTEIN, PUTATIVE (AFU_ORTHOLOGUE AFUA_5G03330)-RELATED"/>
    <property type="match status" value="1"/>
</dbReference>
<dbReference type="GO" id="GO:0016491">
    <property type="term" value="F:oxidoreductase activity"/>
    <property type="evidence" value="ECO:0007669"/>
    <property type="project" value="UniProtKB-KW"/>
</dbReference>
<gene>
    <name evidence="2" type="ORF">DSM5745_10019</name>
</gene>
<dbReference type="InterPro" id="IPR025337">
    <property type="entry name" value="Questin_oxidase-like"/>
</dbReference>
<dbReference type="PANTHER" id="PTHR35870:SF7">
    <property type="entry name" value="BAEYER-VILLIGER OXIDASE MDPL"/>
    <property type="match status" value="1"/>
</dbReference>
<organism evidence="2 3">
    <name type="scientific">Aspergillus mulundensis</name>
    <dbReference type="NCBI Taxonomy" id="1810919"/>
    <lineage>
        <taxon>Eukaryota</taxon>
        <taxon>Fungi</taxon>
        <taxon>Dikarya</taxon>
        <taxon>Ascomycota</taxon>
        <taxon>Pezizomycotina</taxon>
        <taxon>Eurotiomycetes</taxon>
        <taxon>Eurotiomycetidae</taxon>
        <taxon>Eurotiales</taxon>
        <taxon>Aspergillaceae</taxon>
        <taxon>Aspergillus</taxon>
        <taxon>Aspergillus subgen. Nidulantes</taxon>
    </lineage>
</organism>
<evidence type="ECO:0000313" key="3">
    <source>
        <dbReference type="Proteomes" id="UP000256690"/>
    </source>
</evidence>